<organism evidence="2 3">
    <name type="scientific">Botryobasidium botryosum (strain FD-172 SS1)</name>
    <dbReference type="NCBI Taxonomy" id="930990"/>
    <lineage>
        <taxon>Eukaryota</taxon>
        <taxon>Fungi</taxon>
        <taxon>Dikarya</taxon>
        <taxon>Basidiomycota</taxon>
        <taxon>Agaricomycotina</taxon>
        <taxon>Agaricomycetes</taxon>
        <taxon>Cantharellales</taxon>
        <taxon>Botryobasidiaceae</taxon>
        <taxon>Botryobasidium</taxon>
    </lineage>
</organism>
<protein>
    <recommendedName>
        <fullName evidence="4">AB hydrolase-1 domain-containing protein</fullName>
    </recommendedName>
</protein>
<dbReference type="OrthoDB" id="408373at2759"/>
<evidence type="ECO:0000313" key="2">
    <source>
        <dbReference type="EMBL" id="KDQ07314.1"/>
    </source>
</evidence>
<dbReference type="STRING" id="930990.A0A067LW09"/>
<reference evidence="3" key="1">
    <citation type="journal article" date="2014" name="Proc. Natl. Acad. Sci. U.S.A.">
        <title>Extensive sampling of basidiomycete genomes demonstrates inadequacy of the white-rot/brown-rot paradigm for wood decay fungi.</title>
        <authorList>
            <person name="Riley R."/>
            <person name="Salamov A.A."/>
            <person name="Brown D.W."/>
            <person name="Nagy L.G."/>
            <person name="Floudas D."/>
            <person name="Held B.W."/>
            <person name="Levasseur A."/>
            <person name="Lombard V."/>
            <person name="Morin E."/>
            <person name="Otillar R."/>
            <person name="Lindquist E.A."/>
            <person name="Sun H."/>
            <person name="LaButti K.M."/>
            <person name="Schmutz J."/>
            <person name="Jabbour D."/>
            <person name="Luo H."/>
            <person name="Baker S.E."/>
            <person name="Pisabarro A.G."/>
            <person name="Walton J.D."/>
            <person name="Blanchette R.A."/>
            <person name="Henrissat B."/>
            <person name="Martin F."/>
            <person name="Cullen D."/>
            <person name="Hibbett D.S."/>
            <person name="Grigoriev I.V."/>
        </authorList>
    </citation>
    <scope>NUCLEOTIDE SEQUENCE [LARGE SCALE GENOMIC DNA]</scope>
    <source>
        <strain evidence="3">FD-172 SS1</strain>
    </source>
</reference>
<dbReference type="InParanoid" id="A0A067LW09"/>
<dbReference type="SUPFAM" id="SSF53474">
    <property type="entry name" value="alpha/beta-Hydrolases"/>
    <property type="match status" value="1"/>
</dbReference>
<dbReference type="EMBL" id="KL198110">
    <property type="protein sequence ID" value="KDQ07314.1"/>
    <property type="molecule type" value="Genomic_DNA"/>
</dbReference>
<dbReference type="InterPro" id="IPR029058">
    <property type="entry name" value="AB_hydrolase_fold"/>
</dbReference>
<evidence type="ECO:0000256" key="1">
    <source>
        <dbReference type="SAM" id="SignalP"/>
    </source>
</evidence>
<keyword evidence="1" id="KW-0732">Signal</keyword>
<evidence type="ECO:0008006" key="4">
    <source>
        <dbReference type="Google" id="ProtNLM"/>
    </source>
</evidence>
<dbReference type="AlphaFoldDB" id="A0A067LW09"/>
<dbReference type="Gene3D" id="3.40.50.1820">
    <property type="entry name" value="alpha/beta hydrolase"/>
    <property type="match status" value="1"/>
</dbReference>
<sequence length="317" mass="36024">MLAAAFVALFALAQPLLAVDVYSKDGTRLYAEARGDPSKTHLVLTHGFMSSTHVFDVVFDSEEYLDKFYMVRYDMRGYGWSDKPNHVKDYESIRFAEDFQAVTQVFNVSRPFVMTWTVVLADIYEHLGHGTIAGAINLAGVPTSELATKYTAKPLLDRFPAIMQNNNVTLANENLVAFAATLFYDRPRMPQQLQAMVVGFAAYMPQHVKELVITRKQNITRLFTEGRDLPYIYFAPEFDMSVKSAEVAKFLAPHFNNFKTVKVPKCGHLPQWEQFDLVKDEVFAFVRNAAAAERVMKEDHTHQAFFYNSRFAVQASA</sequence>
<dbReference type="Proteomes" id="UP000027195">
    <property type="component" value="Unassembled WGS sequence"/>
</dbReference>
<proteinExistence type="predicted"/>
<evidence type="ECO:0000313" key="3">
    <source>
        <dbReference type="Proteomes" id="UP000027195"/>
    </source>
</evidence>
<keyword evidence="3" id="KW-1185">Reference proteome</keyword>
<name>A0A067LW09_BOTB1</name>
<dbReference type="HOGENOM" id="CLU_020336_18_0_1"/>
<gene>
    <name evidence="2" type="ORF">BOTBODRAFT_60082</name>
</gene>
<accession>A0A067LW09</accession>
<feature type="chain" id="PRO_5001644161" description="AB hydrolase-1 domain-containing protein" evidence="1">
    <location>
        <begin position="19"/>
        <end position="317"/>
    </location>
</feature>
<feature type="signal peptide" evidence="1">
    <location>
        <begin position="1"/>
        <end position="18"/>
    </location>
</feature>